<proteinExistence type="predicted"/>
<evidence type="ECO:0000313" key="2">
    <source>
        <dbReference type="Proteomes" id="UP000494274"/>
    </source>
</evidence>
<accession>A0A6P2X3C6</accession>
<protein>
    <submittedName>
        <fullName evidence="1">Uncharacterized protein</fullName>
    </submittedName>
</protein>
<gene>
    <name evidence="1" type="ORF">BLA18112_04194</name>
</gene>
<dbReference type="Proteomes" id="UP000494274">
    <property type="component" value="Unassembled WGS sequence"/>
</dbReference>
<dbReference type="RefSeq" id="WP_175045175.1">
    <property type="nucleotide sequence ID" value="NZ_CABVQI010000013.1"/>
</dbReference>
<reference evidence="1 2" key="1">
    <citation type="submission" date="2019-09" db="EMBL/GenBank/DDBJ databases">
        <authorList>
            <person name="Depoorter E."/>
        </authorList>
    </citation>
    <scope>NUCLEOTIDE SEQUENCE [LARGE SCALE GENOMIC DNA]</scope>
    <source>
        <strain evidence="1">R-18112</strain>
    </source>
</reference>
<sequence>MIIKLDDSFDAVDLESNRIARDAVEAACGAAAKGHHYVFAGRSLLKKLSNSASLSVTSRGVCRELLAGYTFLASVVRKLKYVVEVSCGVEVVERRGATEWVIPARQIADHGIRPSILLAENSSDAEVYGHAARHFRLSEGMGSIEINIEPRNGNGAGTAGELRRISRRPSEWCLCITDSDLECPAGALGATSRGCGRVIEEEIRSVVAHVATAGRELENTIPSSLFGFVHEDLHRDEWEVYKLREVDCGPDALLFADLKLGTRLCKLMRMNENSPARVFWIGRAKNIGGFADCIKAETCPEVREDTCFLVSGFGESAASRIHEFLDSNSPHKSYEISKNSWNIGGWLDIGAHVFYAGAAPKPLRV</sequence>
<name>A0A6P2X3C6_BURL3</name>
<organism evidence="1 2">
    <name type="scientific">Burkholderia lata (strain ATCC 17760 / DSM 23089 / LMG 22485 / NCIMB 9086 / R18194 / 383)</name>
    <dbReference type="NCBI Taxonomy" id="482957"/>
    <lineage>
        <taxon>Bacteria</taxon>
        <taxon>Pseudomonadati</taxon>
        <taxon>Pseudomonadota</taxon>
        <taxon>Betaproteobacteria</taxon>
        <taxon>Burkholderiales</taxon>
        <taxon>Burkholderiaceae</taxon>
        <taxon>Burkholderia</taxon>
        <taxon>Burkholderia cepacia complex</taxon>
    </lineage>
</organism>
<evidence type="ECO:0000313" key="1">
    <source>
        <dbReference type="EMBL" id="VWD04061.1"/>
    </source>
</evidence>
<dbReference type="EMBL" id="CABVQI010000013">
    <property type="protein sequence ID" value="VWD04061.1"/>
    <property type="molecule type" value="Genomic_DNA"/>
</dbReference>
<dbReference type="AlphaFoldDB" id="A0A6P2X3C6"/>